<dbReference type="InterPro" id="IPR029044">
    <property type="entry name" value="Nucleotide-diphossugar_trans"/>
</dbReference>
<dbReference type="PANTHER" id="PTHR22916:SF3">
    <property type="entry name" value="UDP-GLCNAC:BETAGAL BETA-1,3-N-ACETYLGLUCOSAMINYLTRANSFERASE-LIKE PROTEIN 1"/>
    <property type="match status" value="1"/>
</dbReference>
<evidence type="ECO:0000259" key="1">
    <source>
        <dbReference type="Pfam" id="PF00535"/>
    </source>
</evidence>
<dbReference type="InterPro" id="IPR001173">
    <property type="entry name" value="Glyco_trans_2-like"/>
</dbReference>
<dbReference type="RefSeq" id="WP_120195202.1">
    <property type="nucleotide sequence ID" value="NZ_MCIA01000001.1"/>
</dbReference>
<sequence length="458" mass="53561">MQKFKVSIIIPVYNTEIYLRRCLNSCINQTLDEIEIIVINDASPDKSYIIMQEYEIKYPEKVKCIYLQDSVCPGGARNFGLQTMQGEYFYFLDSDDYMEANLCECMYKKAVELNSDMVFCDHYAEMADKTVSKIINFSQEKMRKEYLQLLILDASPCGKLFHHELLKRHNIYYPENMFYEDTATTPVWTIMAQSYAKVNNALWTYSWCGSSITRSKASQSNDLQRIKAVEIFYNNCSKVKINDKFKCEIEIYALSRIIDSIISIARKFDYLECASIFKIKNAIIKLAPEYKTNPLLTYVFFPYERRILNDIMEEKLKETILSDEFNHKYVHNKTDEIELYFEEHKDYIKNMMVAFKEKGYDEITLWGMGVIGKALYYSITSLGFKLVAVDNSSKVYNIKLMDGNIIQYAQNQKGKNKVILITNQRYYDHVNTHSAGAKIIDVMSCLKLKQNIKSILEE</sequence>
<dbReference type="Pfam" id="PF00535">
    <property type="entry name" value="Glycos_transf_2"/>
    <property type="match status" value="1"/>
</dbReference>
<dbReference type="SUPFAM" id="SSF53448">
    <property type="entry name" value="Nucleotide-diphospho-sugar transferases"/>
    <property type="match status" value="1"/>
</dbReference>
<feature type="domain" description="Glycosyltransferase 2-like" evidence="1">
    <location>
        <begin position="7"/>
        <end position="168"/>
    </location>
</feature>
<reference evidence="2 3" key="1">
    <citation type="submission" date="2016-08" db="EMBL/GenBank/DDBJ databases">
        <title>A new outlook on sporulation: Clostridium algidixylanolyticum.</title>
        <authorList>
            <person name="Poppleton D.I."/>
            <person name="Gribaldo S."/>
        </authorList>
    </citation>
    <scope>NUCLEOTIDE SEQUENCE [LARGE SCALE GENOMIC DNA]</scope>
    <source>
        <strain evidence="2 3">SPL73</strain>
    </source>
</reference>
<dbReference type="PANTHER" id="PTHR22916">
    <property type="entry name" value="GLYCOSYLTRANSFERASE"/>
    <property type="match status" value="1"/>
</dbReference>
<dbReference type="Gene3D" id="3.90.550.10">
    <property type="entry name" value="Spore Coat Polysaccharide Biosynthesis Protein SpsA, Chain A"/>
    <property type="match status" value="1"/>
</dbReference>
<evidence type="ECO:0000313" key="3">
    <source>
        <dbReference type="Proteomes" id="UP000284277"/>
    </source>
</evidence>
<name>A0A419TCT3_9FIRM</name>
<gene>
    <name evidence="2" type="ORF">BET01_02670</name>
</gene>
<dbReference type="GO" id="GO:0016758">
    <property type="term" value="F:hexosyltransferase activity"/>
    <property type="evidence" value="ECO:0007669"/>
    <property type="project" value="UniProtKB-ARBA"/>
</dbReference>
<dbReference type="OrthoDB" id="9807674at2"/>
<proteinExistence type="predicted"/>
<dbReference type="CDD" id="cd00761">
    <property type="entry name" value="Glyco_tranf_GTA_type"/>
    <property type="match status" value="1"/>
</dbReference>
<organism evidence="2 3">
    <name type="scientific">Lacrimispora algidixylanolytica</name>
    <dbReference type="NCBI Taxonomy" id="94868"/>
    <lineage>
        <taxon>Bacteria</taxon>
        <taxon>Bacillati</taxon>
        <taxon>Bacillota</taxon>
        <taxon>Clostridia</taxon>
        <taxon>Lachnospirales</taxon>
        <taxon>Lachnospiraceae</taxon>
        <taxon>Lacrimispora</taxon>
    </lineage>
</organism>
<keyword evidence="3" id="KW-1185">Reference proteome</keyword>
<evidence type="ECO:0000313" key="2">
    <source>
        <dbReference type="EMBL" id="RKD35265.1"/>
    </source>
</evidence>
<dbReference type="EMBL" id="MCIA01000001">
    <property type="protein sequence ID" value="RKD35265.1"/>
    <property type="molecule type" value="Genomic_DNA"/>
</dbReference>
<dbReference type="Proteomes" id="UP000284277">
    <property type="component" value="Unassembled WGS sequence"/>
</dbReference>
<comment type="caution">
    <text evidence="2">The sequence shown here is derived from an EMBL/GenBank/DDBJ whole genome shotgun (WGS) entry which is preliminary data.</text>
</comment>
<accession>A0A419TCT3</accession>
<protein>
    <recommendedName>
        <fullName evidence="1">Glycosyltransferase 2-like domain-containing protein</fullName>
    </recommendedName>
</protein>
<dbReference type="AlphaFoldDB" id="A0A419TCT3"/>